<organism evidence="3 4">
    <name type="scientific">Marinifilum flexuosum</name>
    <dbReference type="NCBI Taxonomy" id="1117708"/>
    <lineage>
        <taxon>Bacteria</taxon>
        <taxon>Pseudomonadati</taxon>
        <taxon>Bacteroidota</taxon>
        <taxon>Bacteroidia</taxon>
        <taxon>Marinilabiliales</taxon>
        <taxon>Marinifilaceae</taxon>
    </lineage>
</organism>
<comment type="caution">
    <text evidence="3">The sequence shown here is derived from an EMBL/GenBank/DDBJ whole genome shotgun (WGS) entry which is preliminary data.</text>
</comment>
<evidence type="ECO:0000313" key="4">
    <source>
        <dbReference type="Proteomes" id="UP000284531"/>
    </source>
</evidence>
<keyword evidence="1" id="KW-0732">Signal</keyword>
<dbReference type="InterPro" id="IPR003343">
    <property type="entry name" value="Big_2"/>
</dbReference>
<dbReference type="SMART" id="SM00635">
    <property type="entry name" value="BID_2"/>
    <property type="match status" value="1"/>
</dbReference>
<dbReference type="SUPFAM" id="SSF49373">
    <property type="entry name" value="Invasin/intimin cell-adhesion fragments"/>
    <property type="match status" value="1"/>
</dbReference>
<dbReference type="PROSITE" id="PS51257">
    <property type="entry name" value="PROKAR_LIPOPROTEIN"/>
    <property type="match status" value="1"/>
</dbReference>
<dbReference type="Pfam" id="PF02368">
    <property type="entry name" value="Big_2"/>
    <property type="match status" value="1"/>
</dbReference>
<dbReference type="Proteomes" id="UP000284531">
    <property type="component" value="Unassembled WGS sequence"/>
</dbReference>
<dbReference type="Gene3D" id="2.60.40.1080">
    <property type="match status" value="1"/>
</dbReference>
<proteinExistence type="predicted"/>
<sequence length="511" mass="56144">MYRKIISALCLLCAFTFVACDDDNEDAIVKVSSIEFEESALELEVGATKQLKVNVLPEDAFDKSVKWSSSNEEVATIDESGLLTAVEAGNATITATAVDSEISKTCEITVLAKEVVPEGKIRFKGQIVDEGTKSAADEATRELLVVYTEKFTEDNFADGMTTTKIEIAEDGSFSLDIEDEKEFIVFLMENNRVKGLVGIDAGGEEYWENLNSGYLSGVIELGNVPSSSEDGLLIAEKTIADLSVVEGKSELIQKMSRLDDHIRTYMNFTNTGFKNFASPGFVFSSNLVFGEQIDADDLSYAGYQIYAWGKGLENTMHLFPPAEVARGNGEKYNDQTPIHGEAFDPGSEFKFMGFIGGETSADLLQGDIPAGEWSMQTTSGTELASYSLNSILPLENDKISVPVPAITINSDADGVITEIDLNWQYYRGGELVTIDDVEPLKDRISNTNIEYIQDENTGEDHPFNYNDTSIVPDNQNVWSVNGENNNKKLNTLVIGYTIDCVFYQVKMVIAE</sequence>
<feature type="domain" description="BIG2" evidence="2">
    <location>
        <begin position="30"/>
        <end position="107"/>
    </location>
</feature>
<dbReference type="InterPro" id="IPR008964">
    <property type="entry name" value="Invasin/intimin_cell_adhesion"/>
</dbReference>
<reference evidence="3 4" key="1">
    <citation type="submission" date="2018-09" db="EMBL/GenBank/DDBJ databases">
        <title>Genomic Encyclopedia of Archaeal and Bacterial Type Strains, Phase II (KMG-II): from individual species to whole genera.</title>
        <authorList>
            <person name="Goeker M."/>
        </authorList>
    </citation>
    <scope>NUCLEOTIDE SEQUENCE [LARGE SCALE GENOMIC DNA]</scope>
    <source>
        <strain evidence="3 4">DSM 21950</strain>
    </source>
</reference>
<evidence type="ECO:0000256" key="1">
    <source>
        <dbReference type="SAM" id="SignalP"/>
    </source>
</evidence>
<feature type="signal peptide" evidence="1">
    <location>
        <begin position="1"/>
        <end position="19"/>
    </location>
</feature>
<dbReference type="OrthoDB" id="1072268at2"/>
<dbReference type="EMBL" id="RAPQ01000015">
    <property type="protein sequence ID" value="RKD94052.1"/>
    <property type="molecule type" value="Genomic_DNA"/>
</dbReference>
<evidence type="ECO:0000259" key="2">
    <source>
        <dbReference type="SMART" id="SM00635"/>
    </source>
</evidence>
<protein>
    <submittedName>
        <fullName evidence="3">Ig-like protein group 2</fullName>
    </submittedName>
</protein>
<keyword evidence="4" id="KW-1185">Reference proteome</keyword>
<dbReference type="AlphaFoldDB" id="A0A419WF88"/>
<gene>
    <name evidence="3" type="ORF">BXY64_4215</name>
</gene>
<accession>A0A419WF88</accession>
<dbReference type="RefSeq" id="WP_120241883.1">
    <property type="nucleotide sequence ID" value="NZ_RAPQ01000015.1"/>
</dbReference>
<name>A0A419WF88_9BACT</name>
<feature type="chain" id="PRO_5019156759" evidence="1">
    <location>
        <begin position="20"/>
        <end position="511"/>
    </location>
</feature>
<evidence type="ECO:0000313" key="3">
    <source>
        <dbReference type="EMBL" id="RKD94052.1"/>
    </source>
</evidence>